<gene>
    <name evidence="8" type="ORF">VNO78_17418</name>
</gene>
<evidence type="ECO:0000256" key="3">
    <source>
        <dbReference type="ARBA" id="ARBA00013119"/>
    </source>
</evidence>
<dbReference type="AlphaFoldDB" id="A0AAN9XL22"/>
<evidence type="ECO:0000256" key="5">
    <source>
        <dbReference type="ARBA" id="ARBA00023027"/>
    </source>
</evidence>
<dbReference type="EC" id="1.2.1.12" evidence="3"/>
<dbReference type="Pfam" id="PF00044">
    <property type="entry name" value="Gp_dh_N"/>
    <property type="match status" value="1"/>
</dbReference>
<dbReference type="Proteomes" id="UP001386955">
    <property type="component" value="Unassembled WGS sequence"/>
</dbReference>
<protein>
    <recommendedName>
        <fullName evidence="3">glyceraldehyde-3-phosphate dehydrogenase (phosphorylating)</fullName>
        <ecNumber evidence="3">1.2.1.12</ecNumber>
    </recommendedName>
</protein>
<evidence type="ECO:0000256" key="4">
    <source>
        <dbReference type="ARBA" id="ARBA00023002"/>
    </source>
</evidence>
<dbReference type="GO" id="GO:0051287">
    <property type="term" value="F:NAD binding"/>
    <property type="evidence" value="ECO:0007669"/>
    <property type="project" value="InterPro"/>
</dbReference>
<evidence type="ECO:0000259" key="7">
    <source>
        <dbReference type="Pfam" id="PF00044"/>
    </source>
</evidence>
<sequence>MGMQLTTAFFSFPLHSLSPDLTFFFPLSSFFFSFHGSGKVKIGINGFGRIGRLVARVTLERDDVELVAVNDPFITTDYMLLSY</sequence>
<comment type="caution">
    <text evidence="8">The sequence shown here is derived from an EMBL/GenBank/DDBJ whole genome shotgun (WGS) entry which is preliminary data.</text>
</comment>
<dbReference type="EMBL" id="JAYMYS010000004">
    <property type="protein sequence ID" value="KAK7396420.1"/>
    <property type="molecule type" value="Genomic_DNA"/>
</dbReference>
<keyword evidence="6" id="KW-0324">Glycolysis</keyword>
<dbReference type="InterPro" id="IPR020828">
    <property type="entry name" value="GlycerAld_3-P_DH_NAD(P)-bd"/>
</dbReference>
<reference evidence="8 9" key="1">
    <citation type="submission" date="2024-01" db="EMBL/GenBank/DDBJ databases">
        <title>The genomes of 5 underutilized Papilionoideae crops provide insights into root nodulation and disease resistanc.</title>
        <authorList>
            <person name="Jiang F."/>
        </authorList>
    </citation>
    <scope>NUCLEOTIDE SEQUENCE [LARGE SCALE GENOMIC DNA]</scope>
    <source>
        <strain evidence="8">DUOXIRENSHENG_FW03</strain>
        <tissue evidence="8">Leaves</tissue>
    </source>
</reference>
<dbReference type="GO" id="GO:0004365">
    <property type="term" value="F:glyceraldehyde-3-phosphate dehydrogenase (NAD+) (phosphorylating) activity"/>
    <property type="evidence" value="ECO:0007669"/>
    <property type="project" value="UniProtKB-EC"/>
</dbReference>
<dbReference type="PANTHER" id="PTHR10836">
    <property type="entry name" value="GLYCERALDEHYDE 3-PHOSPHATE DEHYDROGENASE"/>
    <property type="match status" value="1"/>
</dbReference>
<feature type="domain" description="Glyceraldehyde 3-phosphate dehydrogenase NAD(P) binding" evidence="7">
    <location>
        <begin position="40"/>
        <end position="79"/>
    </location>
</feature>
<evidence type="ECO:0000313" key="9">
    <source>
        <dbReference type="Proteomes" id="UP001386955"/>
    </source>
</evidence>
<evidence type="ECO:0000256" key="1">
    <source>
        <dbReference type="ARBA" id="ARBA00004869"/>
    </source>
</evidence>
<comment type="pathway">
    <text evidence="1">Carbohydrate degradation; glycolysis; pyruvate from D-glyceraldehyde 3-phosphate: step 1/5.</text>
</comment>
<dbReference type="SUPFAM" id="SSF51735">
    <property type="entry name" value="NAD(P)-binding Rossmann-fold domains"/>
    <property type="match status" value="1"/>
</dbReference>
<keyword evidence="5" id="KW-0520">NAD</keyword>
<dbReference type="GO" id="GO:0005829">
    <property type="term" value="C:cytosol"/>
    <property type="evidence" value="ECO:0007669"/>
    <property type="project" value="TreeGrafter"/>
</dbReference>
<organism evidence="8 9">
    <name type="scientific">Psophocarpus tetragonolobus</name>
    <name type="common">Winged bean</name>
    <name type="synonym">Dolichos tetragonolobus</name>
    <dbReference type="NCBI Taxonomy" id="3891"/>
    <lineage>
        <taxon>Eukaryota</taxon>
        <taxon>Viridiplantae</taxon>
        <taxon>Streptophyta</taxon>
        <taxon>Embryophyta</taxon>
        <taxon>Tracheophyta</taxon>
        <taxon>Spermatophyta</taxon>
        <taxon>Magnoliopsida</taxon>
        <taxon>eudicotyledons</taxon>
        <taxon>Gunneridae</taxon>
        <taxon>Pentapetalae</taxon>
        <taxon>rosids</taxon>
        <taxon>fabids</taxon>
        <taxon>Fabales</taxon>
        <taxon>Fabaceae</taxon>
        <taxon>Papilionoideae</taxon>
        <taxon>50 kb inversion clade</taxon>
        <taxon>NPAAA clade</taxon>
        <taxon>indigoferoid/millettioid clade</taxon>
        <taxon>Phaseoleae</taxon>
        <taxon>Psophocarpus</taxon>
    </lineage>
</organism>
<dbReference type="InterPro" id="IPR036291">
    <property type="entry name" value="NAD(P)-bd_dom_sf"/>
</dbReference>
<proteinExistence type="inferred from homology"/>
<evidence type="ECO:0000256" key="6">
    <source>
        <dbReference type="ARBA" id="ARBA00023152"/>
    </source>
</evidence>
<evidence type="ECO:0000313" key="8">
    <source>
        <dbReference type="EMBL" id="KAK7396420.1"/>
    </source>
</evidence>
<evidence type="ECO:0000256" key="2">
    <source>
        <dbReference type="ARBA" id="ARBA00007406"/>
    </source>
</evidence>
<keyword evidence="4" id="KW-0560">Oxidoreductase</keyword>
<dbReference type="PANTHER" id="PTHR10836:SF112">
    <property type="entry name" value="GLYCERALDEHYDE-3-PHOSPHATE DEHYDROGENASE GAPC1, CYTOSOLIC-RELATED"/>
    <property type="match status" value="1"/>
</dbReference>
<accession>A0AAN9XL22</accession>
<dbReference type="InterPro" id="IPR020831">
    <property type="entry name" value="GlycerAld/Erythrose_P_DH"/>
</dbReference>
<name>A0AAN9XL22_PSOTE</name>
<dbReference type="Gene3D" id="3.40.50.720">
    <property type="entry name" value="NAD(P)-binding Rossmann-like Domain"/>
    <property type="match status" value="1"/>
</dbReference>
<keyword evidence="9" id="KW-1185">Reference proteome</keyword>
<comment type="similarity">
    <text evidence="2">Belongs to the glyceraldehyde-3-phosphate dehydrogenase family.</text>
</comment>
<dbReference type="GO" id="GO:0006096">
    <property type="term" value="P:glycolytic process"/>
    <property type="evidence" value="ECO:0007669"/>
    <property type="project" value="UniProtKB-KW"/>
</dbReference>